<evidence type="ECO:0000256" key="1">
    <source>
        <dbReference type="ARBA" id="ARBA00004651"/>
    </source>
</evidence>
<comment type="subcellular location">
    <subcellularLocation>
        <location evidence="1">Cell membrane</location>
        <topology evidence="1">Multi-pass membrane protein</topology>
    </subcellularLocation>
</comment>
<name>A0A3N2ASR7_9MICO</name>
<feature type="transmembrane region" description="Helical" evidence="8">
    <location>
        <begin position="128"/>
        <end position="145"/>
    </location>
</feature>
<evidence type="ECO:0000313" key="11">
    <source>
        <dbReference type="Proteomes" id="UP000275456"/>
    </source>
</evidence>
<dbReference type="EMBL" id="RKHJ01000001">
    <property type="protein sequence ID" value="ROR66081.1"/>
    <property type="molecule type" value="Genomic_DNA"/>
</dbReference>
<dbReference type="AlphaFoldDB" id="A0A3N2ASR7"/>
<reference evidence="10 11" key="1">
    <citation type="submission" date="2018-11" db="EMBL/GenBank/DDBJ databases">
        <title>Sequencing the genomes of 1000 actinobacteria strains.</title>
        <authorList>
            <person name="Klenk H.-P."/>
        </authorList>
    </citation>
    <scope>NUCLEOTIDE SEQUENCE [LARGE SCALE GENOMIC DNA]</scope>
    <source>
        <strain evidence="10 11">DSM 9580</strain>
    </source>
</reference>
<proteinExistence type="inferred from homology"/>
<evidence type="ECO:0000256" key="7">
    <source>
        <dbReference type="ARBA" id="ARBA00023136"/>
    </source>
</evidence>
<dbReference type="InterPro" id="IPR000620">
    <property type="entry name" value="EamA_dom"/>
</dbReference>
<evidence type="ECO:0000256" key="8">
    <source>
        <dbReference type="SAM" id="Phobius"/>
    </source>
</evidence>
<feature type="transmembrane region" description="Helical" evidence="8">
    <location>
        <begin position="239"/>
        <end position="260"/>
    </location>
</feature>
<dbReference type="NCBIfam" id="TIGR00688">
    <property type="entry name" value="rarD"/>
    <property type="match status" value="1"/>
</dbReference>
<evidence type="ECO:0000256" key="4">
    <source>
        <dbReference type="ARBA" id="ARBA00022475"/>
    </source>
</evidence>
<organism evidence="10 11">
    <name type="scientific">Agrococcus jenensis</name>
    <dbReference type="NCBI Taxonomy" id="46353"/>
    <lineage>
        <taxon>Bacteria</taxon>
        <taxon>Bacillati</taxon>
        <taxon>Actinomycetota</taxon>
        <taxon>Actinomycetes</taxon>
        <taxon>Micrococcales</taxon>
        <taxon>Microbacteriaceae</taxon>
        <taxon>Agrococcus</taxon>
    </lineage>
</organism>
<protein>
    <submittedName>
        <fullName evidence="10">Chloramphenicol-sensitive protein RarD</fullName>
    </submittedName>
</protein>
<feature type="domain" description="EamA" evidence="9">
    <location>
        <begin position="154"/>
        <end position="287"/>
    </location>
</feature>
<evidence type="ECO:0000256" key="2">
    <source>
        <dbReference type="ARBA" id="ARBA00007362"/>
    </source>
</evidence>
<keyword evidence="5 8" id="KW-0812">Transmembrane</keyword>
<evidence type="ECO:0000313" key="10">
    <source>
        <dbReference type="EMBL" id="ROR66081.1"/>
    </source>
</evidence>
<feature type="transmembrane region" description="Helical" evidence="8">
    <location>
        <begin position="272"/>
        <end position="291"/>
    </location>
</feature>
<dbReference type="InterPro" id="IPR004626">
    <property type="entry name" value="RarD"/>
</dbReference>
<comment type="caution">
    <text evidence="10">The sequence shown here is derived from an EMBL/GenBank/DDBJ whole genome shotgun (WGS) entry which is preliminary data.</text>
</comment>
<feature type="transmembrane region" description="Helical" evidence="8">
    <location>
        <begin position="213"/>
        <end position="232"/>
    </location>
</feature>
<feature type="transmembrane region" description="Helical" evidence="8">
    <location>
        <begin position="151"/>
        <end position="167"/>
    </location>
</feature>
<keyword evidence="11" id="KW-1185">Reference proteome</keyword>
<evidence type="ECO:0000256" key="5">
    <source>
        <dbReference type="ARBA" id="ARBA00022692"/>
    </source>
</evidence>
<evidence type="ECO:0000256" key="3">
    <source>
        <dbReference type="ARBA" id="ARBA00022448"/>
    </source>
</evidence>
<dbReference type="Proteomes" id="UP000275456">
    <property type="component" value="Unassembled WGS sequence"/>
</dbReference>
<dbReference type="PANTHER" id="PTHR22911">
    <property type="entry name" value="ACYL-MALONYL CONDENSING ENZYME-RELATED"/>
    <property type="match status" value="1"/>
</dbReference>
<dbReference type="PANTHER" id="PTHR22911:SF137">
    <property type="entry name" value="SOLUTE CARRIER FAMILY 35 MEMBER G2-RELATED"/>
    <property type="match status" value="1"/>
</dbReference>
<dbReference type="Pfam" id="PF00892">
    <property type="entry name" value="EamA"/>
    <property type="match status" value="2"/>
</dbReference>
<evidence type="ECO:0000256" key="6">
    <source>
        <dbReference type="ARBA" id="ARBA00022989"/>
    </source>
</evidence>
<sequence length="304" mass="32347">MSEPRTTTGLWYAIFAYTFWGVVPIYLQLTRGIDGFELIGWRVIASVVVAFALVAATRGWGRLAAVLRSRRDTGSLVLAGFAVLVNWTAFFLGVLSDRVLETSLGYFLNPLVSVVLAVLFLGERLRPVQWVAVGLGALGVLVMVIGYGEVPWIGLTVAVSFGIYGLIKKRVGGSVDALSGFTIETVAALPASLVMMGVAIAANGLTVGANGAAGIWGTALLGLVTAIPLLAFASAARRISLTALAFTQYLAPIISFLFGAFVMLEPMPLERWIGFALVWASLVLVSTDLLGRHIRGHRARPRAA</sequence>
<keyword evidence="4" id="KW-1003">Cell membrane</keyword>
<feature type="domain" description="EamA" evidence="9">
    <location>
        <begin position="8"/>
        <end position="144"/>
    </location>
</feature>
<feature type="transmembrane region" description="Helical" evidence="8">
    <location>
        <begin position="104"/>
        <end position="121"/>
    </location>
</feature>
<dbReference type="RefSeq" id="WP_123697099.1">
    <property type="nucleotide sequence ID" value="NZ_RKHJ01000001.1"/>
</dbReference>
<evidence type="ECO:0000259" key="9">
    <source>
        <dbReference type="Pfam" id="PF00892"/>
    </source>
</evidence>
<dbReference type="InterPro" id="IPR037185">
    <property type="entry name" value="EmrE-like"/>
</dbReference>
<feature type="transmembrane region" description="Helical" evidence="8">
    <location>
        <begin position="73"/>
        <end position="92"/>
    </location>
</feature>
<comment type="similarity">
    <text evidence="2">Belongs to the EamA transporter family.</text>
</comment>
<feature type="transmembrane region" description="Helical" evidence="8">
    <location>
        <begin position="39"/>
        <end position="61"/>
    </location>
</feature>
<keyword evidence="7 8" id="KW-0472">Membrane</keyword>
<keyword evidence="6 8" id="KW-1133">Transmembrane helix</keyword>
<dbReference type="GO" id="GO:0005886">
    <property type="term" value="C:plasma membrane"/>
    <property type="evidence" value="ECO:0007669"/>
    <property type="project" value="UniProtKB-SubCell"/>
</dbReference>
<feature type="transmembrane region" description="Helical" evidence="8">
    <location>
        <begin position="179"/>
        <end position="201"/>
    </location>
</feature>
<gene>
    <name evidence="10" type="ORF">EDD26_1456</name>
</gene>
<dbReference type="OrthoDB" id="369870at2"/>
<feature type="transmembrane region" description="Helical" evidence="8">
    <location>
        <begin position="9"/>
        <end position="27"/>
    </location>
</feature>
<keyword evidence="3" id="KW-0813">Transport</keyword>
<accession>A0A3N2ASR7</accession>
<dbReference type="SUPFAM" id="SSF103481">
    <property type="entry name" value="Multidrug resistance efflux transporter EmrE"/>
    <property type="match status" value="2"/>
</dbReference>